<keyword evidence="2" id="KW-1185">Reference proteome</keyword>
<name>A0ABR7NPT1_9FIRM</name>
<evidence type="ECO:0000313" key="2">
    <source>
        <dbReference type="Proteomes" id="UP000647491"/>
    </source>
</evidence>
<sequence length="97" mass="11576">MWTREQLEHAFKARGKRITKQRQIIFEEMLKKQWVNCKEIYIEASRRDPSIGLSTVYRTMRTLEEMGILRCGYGYVDPENDKISQHHELDLTNKKCG</sequence>
<dbReference type="InterPro" id="IPR002481">
    <property type="entry name" value="FUR"/>
</dbReference>
<dbReference type="Gene3D" id="1.10.10.10">
    <property type="entry name" value="Winged helix-like DNA-binding domain superfamily/Winged helix DNA-binding domain"/>
    <property type="match status" value="1"/>
</dbReference>
<dbReference type="SUPFAM" id="SSF46785">
    <property type="entry name" value="Winged helix' DNA-binding domain"/>
    <property type="match status" value="1"/>
</dbReference>
<gene>
    <name evidence="1" type="ORF">H8708_02610</name>
</gene>
<evidence type="ECO:0000313" key="1">
    <source>
        <dbReference type="EMBL" id="MBC8598125.1"/>
    </source>
</evidence>
<dbReference type="InterPro" id="IPR036388">
    <property type="entry name" value="WH-like_DNA-bd_sf"/>
</dbReference>
<accession>A0ABR7NPT1</accession>
<comment type="caution">
    <text evidence="1">The sequence shown here is derived from an EMBL/GenBank/DDBJ whole genome shotgun (WGS) entry which is preliminary data.</text>
</comment>
<protein>
    <submittedName>
        <fullName evidence="1">Transcriptional repressor</fullName>
    </submittedName>
</protein>
<reference evidence="1 2" key="1">
    <citation type="submission" date="2020-08" db="EMBL/GenBank/DDBJ databases">
        <title>Genome public.</title>
        <authorList>
            <person name="Liu C."/>
            <person name="Sun Q."/>
        </authorList>
    </citation>
    <scope>NUCLEOTIDE SEQUENCE [LARGE SCALE GENOMIC DNA]</scope>
    <source>
        <strain evidence="1 2">BX10</strain>
    </source>
</reference>
<dbReference type="RefSeq" id="WP_262426859.1">
    <property type="nucleotide sequence ID" value="NZ_JACRTJ010000006.1"/>
</dbReference>
<dbReference type="Proteomes" id="UP000647491">
    <property type="component" value="Unassembled WGS sequence"/>
</dbReference>
<dbReference type="InterPro" id="IPR036390">
    <property type="entry name" value="WH_DNA-bd_sf"/>
</dbReference>
<organism evidence="1 2">
    <name type="scientific">Enterocloster hominis</name>
    <name type="common">ex Liu et al. 2021</name>
    <dbReference type="NCBI Taxonomy" id="2763663"/>
    <lineage>
        <taxon>Bacteria</taxon>
        <taxon>Bacillati</taxon>
        <taxon>Bacillota</taxon>
        <taxon>Clostridia</taxon>
        <taxon>Lachnospirales</taxon>
        <taxon>Lachnospiraceae</taxon>
        <taxon>Enterocloster</taxon>
    </lineage>
</organism>
<dbReference type="Pfam" id="PF01475">
    <property type="entry name" value="FUR"/>
    <property type="match status" value="1"/>
</dbReference>
<proteinExistence type="predicted"/>
<dbReference type="EMBL" id="JACRTJ010000006">
    <property type="protein sequence ID" value="MBC8598125.1"/>
    <property type="molecule type" value="Genomic_DNA"/>
</dbReference>